<name>A0ACB7YD29_9ERIC</name>
<comment type="caution">
    <text evidence="1">The sequence shown here is derived from an EMBL/GenBank/DDBJ whole genome shotgun (WGS) entry which is preliminary data.</text>
</comment>
<keyword evidence="2" id="KW-1185">Reference proteome</keyword>
<dbReference type="EMBL" id="CM037158">
    <property type="protein sequence ID" value="KAH7851440.1"/>
    <property type="molecule type" value="Genomic_DNA"/>
</dbReference>
<reference evidence="1 2" key="1">
    <citation type="journal article" date="2021" name="Hortic Res">
        <title>High-quality reference genome and annotation aids understanding of berry development for evergreen blueberry (Vaccinium darrowii).</title>
        <authorList>
            <person name="Yu J."/>
            <person name="Hulse-Kemp A.M."/>
            <person name="Babiker E."/>
            <person name="Staton M."/>
        </authorList>
    </citation>
    <scope>NUCLEOTIDE SEQUENCE [LARGE SCALE GENOMIC DNA]</scope>
    <source>
        <strain evidence="2">cv. NJ 8807/NJ 8810</strain>
        <tissue evidence="1">Young leaf</tissue>
    </source>
</reference>
<evidence type="ECO:0000313" key="1">
    <source>
        <dbReference type="EMBL" id="KAH7851440.1"/>
    </source>
</evidence>
<dbReference type="Proteomes" id="UP000828048">
    <property type="component" value="Chromosome 8"/>
</dbReference>
<evidence type="ECO:0000313" key="2">
    <source>
        <dbReference type="Proteomes" id="UP000828048"/>
    </source>
</evidence>
<organism evidence="1 2">
    <name type="scientific">Vaccinium darrowii</name>
    <dbReference type="NCBI Taxonomy" id="229202"/>
    <lineage>
        <taxon>Eukaryota</taxon>
        <taxon>Viridiplantae</taxon>
        <taxon>Streptophyta</taxon>
        <taxon>Embryophyta</taxon>
        <taxon>Tracheophyta</taxon>
        <taxon>Spermatophyta</taxon>
        <taxon>Magnoliopsida</taxon>
        <taxon>eudicotyledons</taxon>
        <taxon>Gunneridae</taxon>
        <taxon>Pentapetalae</taxon>
        <taxon>asterids</taxon>
        <taxon>Ericales</taxon>
        <taxon>Ericaceae</taxon>
        <taxon>Vaccinioideae</taxon>
        <taxon>Vaccinieae</taxon>
        <taxon>Vaccinium</taxon>
    </lineage>
</organism>
<accession>A0ACB7YD29</accession>
<proteinExistence type="predicted"/>
<sequence>MATENSSVATTATEIPPLVVATETPPVAETPPLVVAIETLPVATTEIETPPVAETPPLVVAIETPPVAITATETPPVATTARKTPPVAETPPLVVATETPPVATMATETPPVSQTPPLVVATNTRPVATTPTEPIPLVLFIIFVLLSTIPALVTGYFLLETHSLLQRGDPDCSNHRLEWDLWYYIFLVVIFAVASICVLFKVMVGQLPGIILLLLTSLSILVTSWSVELGANPYKNPMRIEDVYRLESYAPWAQKFLLRDRGWSDFQNCLIERKICDKPDDKFYQEGCCSPPPYCGYQEKNQTWVVPKTGRYADNVNCVRWDSDKRKCYDCETCQAVYMSDMDETWSLRAMLLLFGFAVLVAFLMLTVAINDPSQWQQKGATKEQIERLPKYKFRKTGENGEILQTTGGIMTRCNTDAPIEHVLSPEDAECSICLCAYEDGTELRELPCRHHFHCSCVDKWLRINATCPLCKSNAIRNRDQRRHSEQV</sequence>
<protein>
    <submittedName>
        <fullName evidence="1">Uncharacterized protein</fullName>
    </submittedName>
</protein>
<gene>
    <name evidence="1" type="ORF">Vadar_011617</name>
</gene>